<dbReference type="AlphaFoldDB" id="A0AAD5PUM8"/>
<feature type="compositionally biased region" description="Polar residues" evidence="1">
    <location>
        <begin position="1"/>
        <end position="10"/>
    </location>
</feature>
<sequence length="51" mass="5778">MVWSNSSAHTKTSRRGRQVGGDESDMFALCVGISWEKLESLARELFQHPQL</sequence>
<organism evidence="2 3">
    <name type="scientific">Daphnia sinensis</name>
    <dbReference type="NCBI Taxonomy" id="1820382"/>
    <lineage>
        <taxon>Eukaryota</taxon>
        <taxon>Metazoa</taxon>
        <taxon>Ecdysozoa</taxon>
        <taxon>Arthropoda</taxon>
        <taxon>Crustacea</taxon>
        <taxon>Branchiopoda</taxon>
        <taxon>Diplostraca</taxon>
        <taxon>Cladocera</taxon>
        <taxon>Anomopoda</taxon>
        <taxon>Daphniidae</taxon>
        <taxon>Daphnia</taxon>
        <taxon>Daphnia similis group</taxon>
    </lineage>
</organism>
<evidence type="ECO:0000313" key="3">
    <source>
        <dbReference type="Proteomes" id="UP000820818"/>
    </source>
</evidence>
<dbReference type="Proteomes" id="UP000820818">
    <property type="component" value="Linkage Group LG3"/>
</dbReference>
<protein>
    <submittedName>
        <fullName evidence="2">Uncharacterized protein</fullName>
    </submittedName>
</protein>
<comment type="caution">
    <text evidence="2">The sequence shown here is derived from an EMBL/GenBank/DDBJ whole genome shotgun (WGS) entry which is preliminary data.</text>
</comment>
<accession>A0AAD5PUM8</accession>
<dbReference type="EMBL" id="WJBH02000003">
    <property type="protein sequence ID" value="KAI9560581.1"/>
    <property type="molecule type" value="Genomic_DNA"/>
</dbReference>
<gene>
    <name evidence="2" type="ORF">GHT06_011529</name>
</gene>
<evidence type="ECO:0000313" key="2">
    <source>
        <dbReference type="EMBL" id="KAI9560581.1"/>
    </source>
</evidence>
<proteinExistence type="predicted"/>
<keyword evidence="3" id="KW-1185">Reference proteome</keyword>
<feature type="region of interest" description="Disordered" evidence="1">
    <location>
        <begin position="1"/>
        <end position="20"/>
    </location>
</feature>
<evidence type="ECO:0000256" key="1">
    <source>
        <dbReference type="SAM" id="MobiDB-lite"/>
    </source>
</evidence>
<name>A0AAD5PUM8_9CRUS</name>
<reference evidence="2 3" key="1">
    <citation type="submission" date="2022-05" db="EMBL/GenBank/DDBJ databases">
        <title>A multi-omics perspective on studying reproductive biology in Daphnia sinensis.</title>
        <authorList>
            <person name="Jia J."/>
        </authorList>
    </citation>
    <scope>NUCLEOTIDE SEQUENCE [LARGE SCALE GENOMIC DNA]</scope>
    <source>
        <strain evidence="2 3">WSL</strain>
    </source>
</reference>